<accession>A0A0F9IL52</accession>
<organism evidence="1">
    <name type="scientific">marine sediment metagenome</name>
    <dbReference type="NCBI Taxonomy" id="412755"/>
    <lineage>
        <taxon>unclassified sequences</taxon>
        <taxon>metagenomes</taxon>
        <taxon>ecological metagenomes</taxon>
    </lineage>
</organism>
<name>A0A0F9IL52_9ZZZZ</name>
<comment type="caution">
    <text evidence="1">The sequence shown here is derived from an EMBL/GenBank/DDBJ whole genome shotgun (WGS) entry which is preliminary data.</text>
</comment>
<reference evidence="1" key="1">
    <citation type="journal article" date="2015" name="Nature">
        <title>Complex archaea that bridge the gap between prokaryotes and eukaryotes.</title>
        <authorList>
            <person name="Spang A."/>
            <person name="Saw J.H."/>
            <person name="Jorgensen S.L."/>
            <person name="Zaremba-Niedzwiedzka K."/>
            <person name="Martijn J."/>
            <person name="Lind A.E."/>
            <person name="van Eijk R."/>
            <person name="Schleper C."/>
            <person name="Guy L."/>
            <person name="Ettema T.J."/>
        </authorList>
    </citation>
    <scope>NUCLEOTIDE SEQUENCE</scope>
</reference>
<sequence length="51" mass="6201">MNKTKQLYLDTPIWDITQPREYALAFVHFFTSPTVERDAIHWLDYLKCNRN</sequence>
<proteinExistence type="predicted"/>
<protein>
    <submittedName>
        <fullName evidence="1">Uncharacterized protein</fullName>
    </submittedName>
</protein>
<dbReference type="AlphaFoldDB" id="A0A0F9IL52"/>
<dbReference type="EMBL" id="LAZR01018906">
    <property type="protein sequence ID" value="KKL94510.1"/>
    <property type="molecule type" value="Genomic_DNA"/>
</dbReference>
<gene>
    <name evidence="1" type="ORF">LCGC14_1863970</name>
</gene>
<evidence type="ECO:0000313" key="1">
    <source>
        <dbReference type="EMBL" id="KKL94510.1"/>
    </source>
</evidence>